<dbReference type="EMBL" id="CAADGH010000031">
    <property type="protein sequence ID" value="VFK75790.1"/>
    <property type="molecule type" value="Genomic_DNA"/>
</dbReference>
<accession>A0A451BBZ3</accession>
<proteinExistence type="predicted"/>
<protein>
    <submittedName>
        <fullName evidence="3">Uncharacterized protein</fullName>
    </submittedName>
</protein>
<sequence>MNINDRPENSIVSASAIRRWMRCAYPSYIYIHLPILHPSYNIPPYLSIAQSFILGNYYETADALSLSGVLEATT</sequence>
<gene>
    <name evidence="2" type="ORF">BECKMB1821G_GA0114241_11262</name>
    <name evidence="3" type="ORF">BECKMB1821H_GA0114242_103139</name>
    <name evidence="1" type="ORF">BECKMB1821I_GA0114274_103138</name>
</gene>
<evidence type="ECO:0000313" key="2">
    <source>
        <dbReference type="EMBL" id="VFK32804.1"/>
    </source>
</evidence>
<evidence type="ECO:0000313" key="3">
    <source>
        <dbReference type="EMBL" id="VFK75790.1"/>
    </source>
</evidence>
<reference evidence="3" key="1">
    <citation type="submission" date="2019-02" db="EMBL/GenBank/DDBJ databases">
        <authorList>
            <person name="Gruber-Vodicka R. H."/>
            <person name="Seah K. B. B."/>
        </authorList>
    </citation>
    <scope>NUCLEOTIDE SEQUENCE</scope>
    <source>
        <strain evidence="2">BECK_BZ197</strain>
        <strain evidence="3">BECK_BZ198</strain>
        <strain evidence="1">BECK_BZ199</strain>
    </source>
</reference>
<organism evidence="3">
    <name type="scientific">Candidatus Kentrum sp. MB</name>
    <dbReference type="NCBI Taxonomy" id="2138164"/>
    <lineage>
        <taxon>Bacteria</taxon>
        <taxon>Pseudomonadati</taxon>
        <taxon>Pseudomonadota</taxon>
        <taxon>Gammaproteobacteria</taxon>
        <taxon>Candidatus Kentrum</taxon>
    </lineage>
</organism>
<evidence type="ECO:0000313" key="1">
    <source>
        <dbReference type="EMBL" id="VFK32288.1"/>
    </source>
</evidence>
<dbReference type="EMBL" id="CAADFQ010000031">
    <property type="protein sequence ID" value="VFK32288.1"/>
    <property type="molecule type" value="Genomic_DNA"/>
</dbReference>
<dbReference type="EMBL" id="CAADFO010000126">
    <property type="protein sequence ID" value="VFK32804.1"/>
    <property type="molecule type" value="Genomic_DNA"/>
</dbReference>
<dbReference type="AlphaFoldDB" id="A0A451BBZ3"/>
<name>A0A451BBZ3_9GAMM</name>